<dbReference type="InterPro" id="IPR036390">
    <property type="entry name" value="WH_DNA-bd_sf"/>
</dbReference>
<evidence type="ECO:0000256" key="1">
    <source>
        <dbReference type="ARBA" id="ARBA00023015"/>
    </source>
</evidence>
<dbReference type="GO" id="GO:0003677">
    <property type="term" value="F:DNA binding"/>
    <property type="evidence" value="ECO:0007669"/>
    <property type="project" value="UniProtKB-KW"/>
</dbReference>
<gene>
    <name evidence="5" type="ORF">SAMN02910377_00752</name>
</gene>
<dbReference type="SMART" id="SM00347">
    <property type="entry name" value="HTH_MARR"/>
    <property type="match status" value="1"/>
</dbReference>
<evidence type="ECO:0000256" key="3">
    <source>
        <dbReference type="ARBA" id="ARBA00023163"/>
    </source>
</evidence>
<sequence length="160" mass="18487">MSSKEFDNKTHIGFLCGSIGREVKDAIHRGACDNKMDLCTTKNGWLIGYFVRQKEPIFQKDLEKIFHFPKSTLADMIQTLERDGLIAKVPVDGDGRKKQIIVTEKGIEFHHLIENQILEVEEYITKGISEEEIATVIRVLEKMQQNAREYKSYVELKKED</sequence>
<dbReference type="GO" id="GO:0003700">
    <property type="term" value="F:DNA-binding transcription factor activity"/>
    <property type="evidence" value="ECO:0007669"/>
    <property type="project" value="InterPro"/>
</dbReference>
<keyword evidence="2 5" id="KW-0238">DNA-binding</keyword>
<evidence type="ECO:0000259" key="4">
    <source>
        <dbReference type="PROSITE" id="PS50995"/>
    </source>
</evidence>
<protein>
    <submittedName>
        <fullName evidence="5">DNA-binding transcriptional regulator, MarR family</fullName>
    </submittedName>
</protein>
<evidence type="ECO:0000313" key="6">
    <source>
        <dbReference type="Proteomes" id="UP000182321"/>
    </source>
</evidence>
<keyword evidence="1" id="KW-0805">Transcription regulation</keyword>
<dbReference type="EMBL" id="FNZX01000005">
    <property type="protein sequence ID" value="SEK40377.1"/>
    <property type="molecule type" value="Genomic_DNA"/>
</dbReference>
<dbReference type="PANTHER" id="PTHR42756:SF1">
    <property type="entry name" value="TRANSCRIPTIONAL REPRESSOR OF EMRAB OPERON"/>
    <property type="match status" value="1"/>
</dbReference>
<dbReference type="RefSeq" id="WP_074789373.1">
    <property type="nucleotide sequence ID" value="NZ_FNZX01000005.1"/>
</dbReference>
<dbReference type="InterPro" id="IPR036388">
    <property type="entry name" value="WH-like_DNA-bd_sf"/>
</dbReference>
<reference evidence="6" key="1">
    <citation type="submission" date="2016-10" db="EMBL/GenBank/DDBJ databases">
        <authorList>
            <person name="Varghese N."/>
        </authorList>
    </citation>
    <scope>NUCLEOTIDE SEQUENCE [LARGE SCALE GENOMIC DNA]</scope>
    <source>
        <strain evidence="6">ACV-9</strain>
    </source>
</reference>
<dbReference type="Proteomes" id="UP000182321">
    <property type="component" value="Unassembled WGS sequence"/>
</dbReference>
<dbReference type="Pfam" id="PF12802">
    <property type="entry name" value="MarR_2"/>
    <property type="match status" value="1"/>
</dbReference>
<evidence type="ECO:0000313" key="5">
    <source>
        <dbReference type="EMBL" id="SEK40377.1"/>
    </source>
</evidence>
<feature type="domain" description="HTH marR-type" evidence="4">
    <location>
        <begin position="1"/>
        <end position="145"/>
    </location>
</feature>
<accession>A0A1H7GSB1</accession>
<organism evidence="5 6">
    <name type="scientific">Pseudobutyrivibrio ruminis</name>
    <dbReference type="NCBI Taxonomy" id="46206"/>
    <lineage>
        <taxon>Bacteria</taxon>
        <taxon>Bacillati</taxon>
        <taxon>Bacillota</taxon>
        <taxon>Clostridia</taxon>
        <taxon>Lachnospirales</taxon>
        <taxon>Lachnospiraceae</taxon>
        <taxon>Pseudobutyrivibrio</taxon>
    </lineage>
</organism>
<dbReference type="AlphaFoldDB" id="A0A1H7GSB1"/>
<keyword evidence="6" id="KW-1185">Reference proteome</keyword>
<proteinExistence type="predicted"/>
<keyword evidence="3" id="KW-0804">Transcription</keyword>
<dbReference type="PROSITE" id="PS50995">
    <property type="entry name" value="HTH_MARR_2"/>
    <property type="match status" value="1"/>
</dbReference>
<name>A0A1H7GSB1_9FIRM</name>
<dbReference type="Gene3D" id="1.10.10.10">
    <property type="entry name" value="Winged helix-like DNA-binding domain superfamily/Winged helix DNA-binding domain"/>
    <property type="match status" value="1"/>
</dbReference>
<evidence type="ECO:0000256" key="2">
    <source>
        <dbReference type="ARBA" id="ARBA00023125"/>
    </source>
</evidence>
<dbReference type="PRINTS" id="PR00598">
    <property type="entry name" value="HTHMARR"/>
</dbReference>
<dbReference type="SUPFAM" id="SSF46785">
    <property type="entry name" value="Winged helix' DNA-binding domain"/>
    <property type="match status" value="1"/>
</dbReference>
<dbReference type="InterPro" id="IPR000835">
    <property type="entry name" value="HTH_MarR-typ"/>
</dbReference>
<dbReference type="PANTHER" id="PTHR42756">
    <property type="entry name" value="TRANSCRIPTIONAL REGULATOR, MARR"/>
    <property type="match status" value="1"/>
</dbReference>